<dbReference type="SMART" id="SM00421">
    <property type="entry name" value="HTH_LUXR"/>
    <property type="match status" value="1"/>
</dbReference>
<name>A0ABP7AQZ1_9ACTN</name>
<dbReference type="PANTHER" id="PTHR44688">
    <property type="entry name" value="DNA-BINDING TRANSCRIPTIONAL ACTIVATOR DEVR_DOSR"/>
    <property type="match status" value="1"/>
</dbReference>
<evidence type="ECO:0000313" key="5">
    <source>
        <dbReference type="EMBL" id="GAA3638045.1"/>
    </source>
</evidence>
<evidence type="ECO:0000259" key="4">
    <source>
        <dbReference type="PROSITE" id="PS50043"/>
    </source>
</evidence>
<evidence type="ECO:0000256" key="2">
    <source>
        <dbReference type="ARBA" id="ARBA00023125"/>
    </source>
</evidence>
<dbReference type="PRINTS" id="PR00038">
    <property type="entry name" value="HTHLUXR"/>
</dbReference>
<dbReference type="PANTHER" id="PTHR44688:SF16">
    <property type="entry name" value="DNA-BINDING TRANSCRIPTIONAL ACTIVATOR DEVR_DOSR"/>
    <property type="match status" value="1"/>
</dbReference>
<dbReference type="PROSITE" id="PS50043">
    <property type="entry name" value="HTH_LUXR_2"/>
    <property type="match status" value="1"/>
</dbReference>
<dbReference type="Gene3D" id="1.10.10.10">
    <property type="entry name" value="Winged helix-like DNA-binding domain superfamily/Winged helix DNA-binding domain"/>
    <property type="match status" value="1"/>
</dbReference>
<dbReference type="InterPro" id="IPR000792">
    <property type="entry name" value="Tscrpt_reg_LuxR_C"/>
</dbReference>
<proteinExistence type="predicted"/>
<sequence>MPTCKVSDLLQDIVEEATATSWDVYPEVAGSSLQRIFRGSVAMFVSEDAGVARRRTFRIAGERVPPWRPQVLGEVVSEHPMIRSHGVRGASLTPRRMSDIISQRAFERTRTYQQLFRPTGMRYQMTIVTRNISGNRGRTWVLERDGRDFSDAELDTARRLQDLLVVLDSLAQRLAGHGSSSSAKMERGPAVDPSLGAFDRLNDGGQDKAAADVAMSPGLAATERHLLTDREVQVLSLAADGLTAGAIGRVLGISSRTVSKHLDHTYSKLGSRGRILAVRRAETLGLLNPKSA</sequence>
<protein>
    <recommendedName>
        <fullName evidence="4">HTH luxR-type domain-containing protein</fullName>
    </recommendedName>
</protein>
<evidence type="ECO:0000256" key="3">
    <source>
        <dbReference type="ARBA" id="ARBA00023163"/>
    </source>
</evidence>
<dbReference type="Proteomes" id="UP001501490">
    <property type="component" value="Unassembled WGS sequence"/>
</dbReference>
<keyword evidence="3" id="KW-0804">Transcription</keyword>
<dbReference type="InterPro" id="IPR016032">
    <property type="entry name" value="Sig_transdc_resp-reg_C-effctor"/>
</dbReference>
<evidence type="ECO:0000313" key="6">
    <source>
        <dbReference type="Proteomes" id="UP001501490"/>
    </source>
</evidence>
<keyword evidence="2" id="KW-0238">DNA-binding</keyword>
<reference evidence="6" key="1">
    <citation type="journal article" date="2019" name="Int. J. Syst. Evol. Microbiol.">
        <title>The Global Catalogue of Microorganisms (GCM) 10K type strain sequencing project: providing services to taxonomists for standard genome sequencing and annotation.</title>
        <authorList>
            <consortium name="The Broad Institute Genomics Platform"/>
            <consortium name="The Broad Institute Genome Sequencing Center for Infectious Disease"/>
            <person name="Wu L."/>
            <person name="Ma J."/>
        </authorList>
    </citation>
    <scope>NUCLEOTIDE SEQUENCE [LARGE SCALE GENOMIC DNA]</scope>
    <source>
        <strain evidence="6">JCM 16929</strain>
    </source>
</reference>
<comment type="caution">
    <text evidence="5">The sequence shown here is derived from an EMBL/GenBank/DDBJ whole genome shotgun (WGS) entry which is preliminary data.</text>
</comment>
<dbReference type="CDD" id="cd06170">
    <property type="entry name" value="LuxR_C_like"/>
    <property type="match status" value="1"/>
</dbReference>
<feature type="domain" description="HTH luxR-type" evidence="4">
    <location>
        <begin position="220"/>
        <end position="285"/>
    </location>
</feature>
<accession>A0ABP7AQZ1</accession>
<dbReference type="SUPFAM" id="SSF46894">
    <property type="entry name" value="C-terminal effector domain of the bipartite response regulators"/>
    <property type="match status" value="1"/>
</dbReference>
<gene>
    <name evidence="5" type="ORF">GCM10022236_45620</name>
</gene>
<dbReference type="PROSITE" id="PS00622">
    <property type="entry name" value="HTH_LUXR_1"/>
    <property type="match status" value="1"/>
</dbReference>
<keyword evidence="6" id="KW-1185">Reference proteome</keyword>
<keyword evidence="1" id="KW-0805">Transcription regulation</keyword>
<dbReference type="EMBL" id="BAABAB010000048">
    <property type="protein sequence ID" value="GAA3638045.1"/>
    <property type="molecule type" value="Genomic_DNA"/>
</dbReference>
<dbReference type="InterPro" id="IPR036388">
    <property type="entry name" value="WH-like_DNA-bd_sf"/>
</dbReference>
<dbReference type="Pfam" id="PF00196">
    <property type="entry name" value="GerE"/>
    <property type="match status" value="1"/>
</dbReference>
<organism evidence="5 6">
    <name type="scientific">Microlunatus ginsengisoli</name>
    <dbReference type="NCBI Taxonomy" id="363863"/>
    <lineage>
        <taxon>Bacteria</taxon>
        <taxon>Bacillati</taxon>
        <taxon>Actinomycetota</taxon>
        <taxon>Actinomycetes</taxon>
        <taxon>Propionibacteriales</taxon>
        <taxon>Propionibacteriaceae</taxon>
        <taxon>Microlunatus</taxon>
    </lineage>
</organism>
<evidence type="ECO:0000256" key="1">
    <source>
        <dbReference type="ARBA" id="ARBA00023015"/>
    </source>
</evidence>